<dbReference type="InterPro" id="IPR002563">
    <property type="entry name" value="Flavin_Rdtase-like_dom"/>
</dbReference>
<dbReference type="Gene3D" id="3.30.450.40">
    <property type="match status" value="2"/>
</dbReference>
<comment type="similarity">
    <text evidence="1">Belongs to the non-flavoprotein flavin reductase family.</text>
</comment>
<evidence type="ECO:0000256" key="1">
    <source>
        <dbReference type="ARBA" id="ARBA00008898"/>
    </source>
</evidence>
<name>A0A2P2C2B1_9ZZZZ</name>
<dbReference type="SUPFAM" id="SSF55781">
    <property type="entry name" value="GAF domain-like"/>
    <property type="match status" value="1"/>
</dbReference>
<reference evidence="4" key="1">
    <citation type="submission" date="2015-08" db="EMBL/GenBank/DDBJ databases">
        <authorList>
            <person name="Babu N.S."/>
            <person name="Beckwith C.J."/>
            <person name="Beseler K.G."/>
            <person name="Brison A."/>
            <person name="Carone J.V."/>
            <person name="Caskin T.P."/>
            <person name="Diamond M."/>
            <person name="Durham M.E."/>
            <person name="Foxe J.M."/>
            <person name="Go M."/>
            <person name="Henderson B.A."/>
            <person name="Jones I.B."/>
            <person name="McGettigan J.A."/>
            <person name="Micheletti S.J."/>
            <person name="Nasrallah M.E."/>
            <person name="Ortiz D."/>
            <person name="Piller C.R."/>
            <person name="Privatt S.R."/>
            <person name="Schneider S.L."/>
            <person name="Sharp S."/>
            <person name="Smith T.C."/>
            <person name="Stanton J.D."/>
            <person name="Ullery H.E."/>
            <person name="Wilson R.J."/>
            <person name="Serrano M.G."/>
            <person name="Buck G."/>
            <person name="Lee V."/>
            <person name="Wang Y."/>
            <person name="Carvalho R."/>
            <person name="Voegtly L."/>
            <person name="Shi R."/>
            <person name="Duckworth R."/>
            <person name="Johnson A."/>
            <person name="Loviza R."/>
            <person name="Walstead R."/>
            <person name="Shah Z."/>
            <person name="Kiflezghi M."/>
            <person name="Wade K."/>
            <person name="Ball S.L."/>
            <person name="Bradley K.W."/>
            <person name="Asai D.J."/>
            <person name="Bowman C.A."/>
            <person name="Russell D.A."/>
            <person name="Pope W.H."/>
            <person name="Jacobs-Sera D."/>
            <person name="Hendrix R.W."/>
            <person name="Hatfull G.F."/>
        </authorList>
    </citation>
    <scope>NUCLEOTIDE SEQUENCE</scope>
</reference>
<dbReference type="GO" id="GO:0042602">
    <property type="term" value="F:riboflavin reductase (NADPH) activity"/>
    <property type="evidence" value="ECO:0007669"/>
    <property type="project" value="TreeGrafter"/>
</dbReference>
<accession>A0A2P2C2B1</accession>
<dbReference type="EMBL" id="CZKA01000025">
    <property type="protein sequence ID" value="CUR56126.1"/>
    <property type="molecule type" value="Genomic_DNA"/>
</dbReference>
<dbReference type="GO" id="GO:0010181">
    <property type="term" value="F:FMN binding"/>
    <property type="evidence" value="ECO:0007669"/>
    <property type="project" value="InterPro"/>
</dbReference>
<feature type="domain" description="IclR-ED" evidence="3">
    <location>
        <begin position="174"/>
        <end position="400"/>
    </location>
</feature>
<dbReference type="PANTHER" id="PTHR30466">
    <property type="entry name" value="FLAVIN REDUCTASE"/>
    <property type="match status" value="1"/>
</dbReference>
<gene>
    <name evidence="4" type="ORF">NOCA2310172</name>
</gene>
<evidence type="ECO:0000256" key="2">
    <source>
        <dbReference type="ARBA" id="ARBA00023002"/>
    </source>
</evidence>
<sequence>MTGTTNSGTSQQSAIDATWYREVMGHYPTGVVVVTGTADDDEPIGMVVGTFVSVSLDPPLVSFMPTKTSETFQRLRTASAYCVNVLAFDQVELCRTMASRKPGKFDSVAWSTSPLGAPVLTDAVAHIHCVPIRSVEAGDHYIALCEVRAMEVNRPVTPLLFFQGGYGGFSPQTMSAKTDVALIAAVRLSEVAQPQIERLARQFRCEASVLVAVGDEDLMTTASAYGGGTQMREPIGQRIPLIPPIGETYVAWAGEAVIEHWLARAADQSELALSKHQRRLASLRAQGWAMARVGPEGEVGYAALLDALQEYSAGALTPARARAVRAVIAESSYFYDSTQLDDAVTYDLGSLSVPVVNPDGSASLVLRLMQLPTGVSASEVRGWVEALRNAADTVARKLREQDRAGLDEYLQWFQAEIPIGLRDDSVL</sequence>
<dbReference type="SMART" id="SM00903">
    <property type="entry name" value="Flavin_Reduct"/>
    <property type="match status" value="1"/>
</dbReference>
<dbReference type="InterPro" id="IPR050268">
    <property type="entry name" value="NADH-dep_flavin_reductase"/>
</dbReference>
<dbReference type="Gene3D" id="2.30.110.10">
    <property type="entry name" value="Electron Transport, Fmn-binding Protein, Chain A"/>
    <property type="match status" value="1"/>
</dbReference>
<dbReference type="PROSITE" id="PS51078">
    <property type="entry name" value="ICLR_ED"/>
    <property type="match status" value="1"/>
</dbReference>
<dbReference type="PANTHER" id="PTHR30466:SF11">
    <property type="entry name" value="FLAVIN-DEPENDENT MONOOXYGENASE, REDUCTASE SUBUNIT HSAB"/>
    <property type="match status" value="1"/>
</dbReference>
<protein>
    <submittedName>
        <fullName evidence="4">Flavin reductase domain protein FMN-binding protein</fullName>
    </submittedName>
</protein>
<dbReference type="SUPFAM" id="SSF50475">
    <property type="entry name" value="FMN-binding split barrel"/>
    <property type="match status" value="1"/>
</dbReference>
<dbReference type="AlphaFoldDB" id="A0A2P2C2B1"/>
<evidence type="ECO:0000259" key="3">
    <source>
        <dbReference type="PROSITE" id="PS51078"/>
    </source>
</evidence>
<organism evidence="4">
    <name type="scientific">metagenome</name>
    <dbReference type="NCBI Taxonomy" id="256318"/>
    <lineage>
        <taxon>unclassified sequences</taxon>
        <taxon>metagenomes</taxon>
    </lineage>
</organism>
<dbReference type="InterPro" id="IPR029016">
    <property type="entry name" value="GAF-like_dom_sf"/>
</dbReference>
<dbReference type="InterPro" id="IPR012349">
    <property type="entry name" value="Split_barrel_FMN-bd"/>
</dbReference>
<dbReference type="InterPro" id="IPR014757">
    <property type="entry name" value="Tscrpt_reg_IclR_C"/>
</dbReference>
<keyword evidence="2" id="KW-0560">Oxidoreductase</keyword>
<proteinExistence type="inferred from homology"/>
<dbReference type="Pfam" id="PF01613">
    <property type="entry name" value="Flavin_Reduct"/>
    <property type="match status" value="1"/>
</dbReference>
<evidence type="ECO:0000313" key="4">
    <source>
        <dbReference type="EMBL" id="CUR56126.1"/>
    </source>
</evidence>